<dbReference type="InterPro" id="IPR032071">
    <property type="entry name" value="DUF4806"/>
</dbReference>
<organism evidence="3 4">
    <name type="scientific">Psylliodes chrysocephalus</name>
    <dbReference type="NCBI Taxonomy" id="3402493"/>
    <lineage>
        <taxon>Eukaryota</taxon>
        <taxon>Metazoa</taxon>
        <taxon>Ecdysozoa</taxon>
        <taxon>Arthropoda</taxon>
        <taxon>Hexapoda</taxon>
        <taxon>Insecta</taxon>
        <taxon>Pterygota</taxon>
        <taxon>Neoptera</taxon>
        <taxon>Endopterygota</taxon>
        <taxon>Coleoptera</taxon>
        <taxon>Polyphaga</taxon>
        <taxon>Cucujiformia</taxon>
        <taxon>Chrysomeloidea</taxon>
        <taxon>Chrysomelidae</taxon>
        <taxon>Galerucinae</taxon>
        <taxon>Alticini</taxon>
        <taxon>Psylliodes</taxon>
    </lineage>
</organism>
<evidence type="ECO:0000313" key="3">
    <source>
        <dbReference type="EMBL" id="CAH1107359.1"/>
    </source>
</evidence>
<feature type="domain" description="DUF4806" evidence="2">
    <location>
        <begin position="337"/>
        <end position="418"/>
    </location>
</feature>
<dbReference type="PANTHER" id="PTHR34153">
    <property type="entry name" value="SI:CH211-262H13.3-RELATED-RELATED"/>
    <property type="match status" value="1"/>
</dbReference>
<proteinExistence type="predicted"/>
<protein>
    <recommendedName>
        <fullName evidence="2">DUF4806 domain-containing protein</fullName>
    </recommendedName>
</protein>
<feature type="compositionally biased region" description="Polar residues" evidence="1">
    <location>
        <begin position="244"/>
        <end position="260"/>
    </location>
</feature>
<dbReference type="OrthoDB" id="7554902at2759"/>
<gene>
    <name evidence="3" type="ORF">PSYICH_LOCUS8122</name>
</gene>
<dbReference type="PANTHER" id="PTHR34153:SF2">
    <property type="entry name" value="SI:CH211-262H13.3-RELATED"/>
    <property type="match status" value="1"/>
</dbReference>
<dbReference type="Pfam" id="PF16064">
    <property type="entry name" value="DUF4806"/>
    <property type="match status" value="1"/>
</dbReference>
<feature type="region of interest" description="Disordered" evidence="1">
    <location>
        <begin position="226"/>
        <end position="260"/>
    </location>
</feature>
<evidence type="ECO:0000256" key="1">
    <source>
        <dbReference type="SAM" id="MobiDB-lite"/>
    </source>
</evidence>
<dbReference type="Proteomes" id="UP001153636">
    <property type="component" value="Chromosome 21"/>
</dbReference>
<dbReference type="AlphaFoldDB" id="A0A9P0G9L7"/>
<feature type="compositionally biased region" description="Basic and acidic residues" evidence="1">
    <location>
        <begin position="173"/>
        <end position="183"/>
    </location>
</feature>
<sequence>MYSVIEFKHEADGGVLSIVNTPWLTPRKTEVYWPPIKDNLQFNKVLRKIEPEVNENWQIYGVHKIFYSTVEFNEQSGGGLAIVNSNWFTPLKKEVFWPPYKDNKAYIKAVKQGEEISDKWKLFSISKCYYTTDDYEKAHKKLKVAEVTSDLQSDLEEEFSKYSSGKRKVSRPLRFEEKEDTNVKRKVSKSSNYDDEEEEEPNRNFLPRPPHIKGKNIFEETLEYTPSCGEKSRSSDVRSAYEVSPQSFSQSTTSKGSVKITSGTTRDFLLQEATPRRISQPSTSKDLNNCVEGQGKSVFEILLTNLLEIKQQNKKILIILEKKNTDRNPQSLPEDLNIEFPIRSSHDLDKFEAYLSNQENVEGAKAVVLYWSSLGGKDCASKTNRILREVLHDSVATKYNFYGRHSKKPFSELKINSEIINAVKISCNTSTREIENIIKIWLKHAPERLRKQELKEVRNRNN</sequence>
<name>A0A9P0G9L7_9CUCU</name>
<feature type="region of interest" description="Disordered" evidence="1">
    <location>
        <begin position="173"/>
        <end position="212"/>
    </location>
</feature>
<evidence type="ECO:0000313" key="4">
    <source>
        <dbReference type="Proteomes" id="UP001153636"/>
    </source>
</evidence>
<evidence type="ECO:0000259" key="2">
    <source>
        <dbReference type="Pfam" id="PF16064"/>
    </source>
</evidence>
<dbReference type="EMBL" id="OV651833">
    <property type="protein sequence ID" value="CAH1107359.1"/>
    <property type="molecule type" value="Genomic_DNA"/>
</dbReference>
<accession>A0A9P0G9L7</accession>
<reference evidence="3" key="1">
    <citation type="submission" date="2022-01" db="EMBL/GenBank/DDBJ databases">
        <authorList>
            <person name="King R."/>
        </authorList>
    </citation>
    <scope>NUCLEOTIDE SEQUENCE</scope>
</reference>
<keyword evidence="4" id="KW-1185">Reference proteome</keyword>